<accession>A0A2Z4FMS6</accession>
<proteinExistence type="predicted"/>
<feature type="chain" id="PRO_5016400776" evidence="2">
    <location>
        <begin position="33"/>
        <end position="430"/>
    </location>
</feature>
<dbReference type="OrthoDB" id="9768080at2"/>
<dbReference type="Proteomes" id="UP000249799">
    <property type="component" value="Chromosome"/>
</dbReference>
<dbReference type="EMBL" id="CP030032">
    <property type="protein sequence ID" value="AWV90066.1"/>
    <property type="molecule type" value="Genomic_DNA"/>
</dbReference>
<evidence type="ECO:0000256" key="2">
    <source>
        <dbReference type="SAM" id="SignalP"/>
    </source>
</evidence>
<gene>
    <name evidence="3" type="ORF">DN745_12265</name>
</gene>
<reference evidence="3 4" key="1">
    <citation type="submission" date="2018-06" db="EMBL/GenBank/DDBJ databases">
        <title>Lujinxingia sediminis gen. nov. sp. nov., a new facultative anaerobic member of the class Deltaproteobacteria, and proposal of Lujinxingaceae fam. nov.</title>
        <authorList>
            <person name="Guo L.-Y."/>
            <person name="Li C.-M."/>
            <person name="Wang S."/>
            <person name="Du Z.-J."/>
        </authorList>
    </citation>
    <scope>NUCLEOTIDE SEQUENCE [LARGE SCALE GENOMIC DNA]</scope>
    <source>
        <strain evidence="3 4">FA350</strain>
    </source>
</reference>
<sequence>MADIKLERNKTPWLAGLILVLSWSGFGSTAWAQDEPGATAAETRAGDAGSKSGAEKQSALNTDPLANAIFDRPFVVGGQRASMGGYAETRVLYGVEEGISDGMSFNFQRFNLFAFAPIGSRIRFLSELEFEFEDGELEIKLETAQLDIEIAPEFVVRGGIILPPVGAFNQSHDGPIWDFGDRPLVSTTVIPSTFSEVGAGANGVIDLGVIELDYQLYLTQGLGDGVVDNNMGRTSIPDGRSPGLMEADNNGEPAVTARLALRYAESLEVGLSGWHGAYNSFKADGDEIDERRTVTLAALDFGFAHRWVELRGEVAWASVEVPASLGTSFGEEQWGLHVDAVVPVWRTVMFDLPTTLQVGMRGEYVDDHLGELRNGDPAGEEHARATASLALRPGEETVIRLNYGLDWVSDLVGNKPERGMLAQLGLATYF</sequence>
<evidence type="ECO:0000256" key="1">
    <source>
        <dbReference type="SAM" id="MobiDB-lite"/>
    </source>
</evidence>
<protein>
    <submittedName>
        <fullName evidence="3">Uncharacterized protein</fullName>
    </submittedName>
</protein>
<keyword evidence="2" id="KW-0732">Signal</keyword>
<feature type="signal peptide" evidence="2">
    <location>
        <begin position="1"/>
        <end position="32"/>
    </location>
</feature>
<evidence type="ECO:0000313" key="3">
    <source>
        <dbReference type="EMBL" id="AWV90066.1"/>
    </source>
</evidence>
<keyword evidence="4" id="KW-1185">Reference proteome</keyword>
<dbReference type="Gene3D" id="2.40.160.10">
    <property type="entry name" value="Porin"/>
    <property type="match status" value="1"/>
</dbReference>
<dbReference type="KEGG" id="bsed:DN745_12265"/>
<dbReference type="AlphaFoldDB" id="A0A2Z4FMS6"/>
<name>A0A2Z4FMS6_9DELT</name>
<feature type="region of interest" description="Disordered" evidence="1">
    <location>
        <begin position="35"/>
        <end position="57"/>
    </location>
</feature>
<evidence type="ECO:0000313" key="4">
    <source>
        <dbReference type="Proteomes" id="UP000249799"/>
    </source>
</evidence>
<dbReference type="InterPro" id="IPR023614">
    <property type="entry name" value="Porin_dom_sf"/>
</dbReference>
<organism evidence="3 4">
    <name type="scientific">Bradymonas sediminis</name>
    <dbReference type="NCBI Taxonomy" id="1548548"/>
    <lineage>
        <taxon>Bacteria</taxon>
        <taxon>Deltaproteobacteria</taxon>
        <taxon>Bradymonadales</taxon>
        <taxon>Bradymonadaceae</taxon>
        <taxon>Bradymonas</taxon>
    </lineage>
</organism>
<dbReference type="SUPFAM" id="SSF56935">
    <property type="entry name" value="Porins"/>
    <property type="match status" value="1"/>
</dbReference>